<dbReference type="NCBIfam" id="TIGR00727">
    <property type="entry name" value="ISP4_OPT"/>
    <property type="match status" value="1"/>
</dbReference>
<feature type="transmembrane region" description="Helical" evidence="10">
    <location>
        <begin position="282"/>
        <end position="300"/>
    </location>
</feature>
<dbReference type="InterPro" id="IPR004813">
    <property type="entry name" value="OPT"/>
</dbReference>
<feature type="transmembrane region" description="Helical" evidence="10">
    <location>
        <begin position="630"/>
        <end position="651"/>
    </location>
</feature>
<feature type="transmembrane region" description="Helical" evidence="10">
    <location>
        <begin position="486"/>
        <end position="506"/>
    </location>
</feature>
<dbReference type="EMBL" id="CCBN010000004">
    <property type="protein sequence ID" value="CDO52990.1"/>
    <property type="molecule type" value="Genomic_DNA"/>
</dbReference>
<dbReference type="Pfam" id="PF03169">
    <property type="entry name" value="OPT"/>
    <property type="match status" value="1"/>
</dbReference>
<dbReference type="Proteomes" id="UP000242525">
    <property type="component" value="Unassembled WGS sequence"/>
</dbReference>
<dbReference type="GO" id="GO:0015031">
    <property type="term" value="P:protein transport"/>
    <property type="evidence" value="ECO:0007669"/>
    <property type="project" value="UniProtKB-KW"/>
</dbReference>
<evidence type="ECO:0000256" key="7">
    <source>
        <dbReference type="ARBA" id="ARBA00022989"/>
    </source>
</evidence>
<keyword evidence="7 10" id="KW-1133">Transmembrane helix</keyword>
<feature type="transmembrane region" description="Helical" evidence="10">
    <location>
        <begin position="590"/>
        <end position="609"/>
    </location>
</feature>
<dbReference type="GO" id="GO:0016020">
    <property type="term" value="C:membrane"/>
    <property type="evidence" value="ECO:0007669"/>
    <property type="project" value="UniProtKB-SubCell"/>
</dbReference>
<feature type="transmembrane region" description="Helical" evidence="10">
    <location>
        <begin position="141"/>
        <end position="159"/>
    </location>
</feature>
<evidence type="ECO:0000256" key="3">
    <source>
        <dbReference type="ARBA" id="ARBA00022448"/>
    </source>
</evidence>
<organism evidence="11 12">
    <name type="scientific">Geotrichum candidum</name>
    <name type="common">Oospora lactis</name>
    <name type="synonym">Dipodascus geotrichum</name>
    <dbReference type="NCBI Taxonomy" id="1173061"/>
    <lineage>
        <taxon>Eukaryota</taxon>
        <taxon>Fungi</taxon>
        <taxon>Dikarya</taxon>
        <taxon>Ascomycota</taxon>
        <taxon>Saccharomycotina</taxon>
        <taxon>Dipodascomycetes</taxon>
        <taxon>Dipodascales</taxon>
        <taxon>Dipodascaceae</taxon>
        <taxon>Geotrichum</taxon>
    </lineage>
</organism>
<keyword evidence="8 10" id="KW-0472">Membrane</keyword>
<evidence type="ECO:0000256" key="6">
    <source>
        <dbReference type="ARBA" id="ARBA00022927"/>
    </source>
</evidence>
<accession>A0A0J9X6Z8</accession>
<feature type="transmembrane region" description="Helical" evidence="10">
    <location>
        <begin position="713"/>
        <end position="730"/>
    </location>
</feature>
<evidence type="ECO:0000256" key="5">
    <source>
        <dbReference type="ARBA" id="ARBA00022856"/>
    </source>
</evidence>
<feature type="transmembrane region" description="Helical" evidence="10">
    <location>
        <begin position="244"/>
        <end position="270"/>
    </location>
</feature>
<feature type="transmembrane region" description="Helical" evidence="10">
    <location>
        <begin position="216"/>
        <end position="238"/>
    </location>
</feature>
<evidence type="ECO:0000256" key="8">
    <source>
        <dbReference type="ARBA" id="ARBA00023136"/>
    </source>
</evidence>
<evidence type="ECO:0000256" key="9">
    <source>
        <dbReference type="SAM" id="MobiDB-lite"/>
    </source>
</evidence>
<evidence type="ECO:0000313" key="11">
    <source>
        <dbReference type="EMBL" id="CDO52990.1"/>
    </source>
</evidence>
<protein>
    <submittedName>
        <fullName evidence="11">Similar to Saccharomyces cerevisiae YJL212C OPT1 Proton-coupled oligopeptide transporter of the plasma membrane</fullName>
    </submittedName>
</protein>
<feature type="transmembrane region" description="Helical" evidence="10">
    <location>
        <begin position="663"/>
        <end position="684"/>
    </location>
</feature>
<feature type="transmembrane region" description="Helical" evidence="10">
    <location>
        <begin position="433"/>
        <end position="453"/>
    </location>
</feature>
<feature type="transmembrane region" description="Helical" evidence="10">
    <location>
        <begin position="512"/>
        <end position="536"/>
    </location>
</feature>
<dbReference type="OrthoDB" id="9986677at2759"/>
<dbReference type="InterPro" id="IPR004648">
    <property type="entry name" value="Oligpept_transpt"/>
</dbReference>
<name>A0A0J9X6Z8_GEOCN</name>
<evidence type="ECO:0000256" key="10">
    <source>
        <dbReference type="SAM" id="Phobius"/>
    </source>
</evidence>
<dbReference type="NCBIfam" id="TIGR00728">
    <property type="entry name" value="OPT_sfam"/>
    <property type="match status" value="1"/>
</dbReference>
<feature type="transmembrane region" description="Helical" evidence="10">
    <location>
        <begin position="742"/>
        <end position="764"/>
    </location>
</feature>
<sequence>MSIIDSGFNSATGSLHESSARLRDPNRSVPSSLAGTASDGASDVPLTKIRVKKRPTLIHKLFNKRDVPHMFGTSSTRPDETEYIELTPEDDSPYPEVRASVPNVDDVSLPQNTVRMWVIGLLMTTVGCIVNVIFSFHSPIFVISTFVSAIVAWPLGRLWDRLVPNWTFFNGRIELNPSPFNLKEHTLITIMASVSFGSGAAYMTDIIVTMRHFYGLNFGPGFQITGMLATQAIGYSIAGMARRILVYPASMIWPSTLVTTTFLTNIHLNINHVADGWKISRLGFFLIVMLASFLWYWLPGFLAPFLSNFAFLTWIAPDNVVINQMFGASSGLGMMPLTFDWNQIAGYIGSPLIPPFFAIGNIFASLVLVYWILTPIIHYSNVWYGRYLPMSDLNTYDRFQQVYNSTRILTKNYVFDAEKYQNYSPLFLPTTFAVSYGMSFASISSTIVHTFLFHGREIIYYWRNSRNEPDDVHMRLMKRYKEAPDWWFAVLFVVFFILSVLCVRLWDTGMPVWALVFALVLASTLMVPVGMIYALTNISVGLNVITEFIVGYIIPGRPIAMIFFKTFGYITNAQAITFLQDMKLGHYMKIAPRLLFTAQLVATLWGGLVQLGVTAWSSHHIKDFCQPNQAAGFSCPAARVFFNASVIWGVIGPDRQFGFGEMYHNTLWFFLVGAMLPLLTWLFLRKYPNSVAKYIHWPVFFTGTGFIPPATAYTYGTYCFVGYIFGYWIKRRYFGWWAKYNYTLSAGLDLGLVFGSLCIFLITLSPKVNAPNWWGLSVVMNTADAENRPLITLKKGESFGPSRW</sequence>
<keyword evidence="5" id="KW-0571">Peptide transport</keyword>
<comment type="subcellular location">
    <subcellularLocation>
        <location evidence="1">Membrane</location>
        <topology evidence="1">Multi-pass membrane protein</topology>
    </subcellularLocation>
</comment>
<keyword evidence="4 10" id="KW-0812">Transmembrane</keyword>
<feature type="transmembrane region" description="Helical" evidence="10">
    <location>
        <begin position="548"/>
        <end position="570"/>
    </location>
</feature>
<evidence type="ECO:0000313" key="12">
    <source>
        <dbReference type="Proteomes" id="UP000242525"/>
    </source>
</evidence>
<feature type="region of interest" description="Disordered" evidence="9">
    <location>
        <begin position="1"/>
        <end position="40"/>
    </location>
</feature>
<keyword evidence="3" id="KW-0813">Transport</keyword>
<dbReference type="GO" id="GO:0035673">
    <property type="term" value="F:oligopeptide transmembrane transporter activity"/>
    <property type="evidence" value="ECO:0007669"/>
    <property type="project" value="InterPro"/>
</dbReference>
<dbReference type="AlphaFoldDB" id="A0A0J9X6Z8"/>
<feature type="transmembrane region" description="Helical" evidence="10">
    <location>
        <begin position="185"/>
        <end position="204"/>
    </location>
</feature>
<gene>
    <name evidence="11" type="ORF">BN980_GECA04s02540g</name>
</gene>
<keyword evidence="12" id="KW-1185">Reference proteome</keyword>
<comment type="similarity">
    <text evidence="2">Belongs to the oligopeptide OPT transporter family.</text>
</comment>
<feature type="transmembrane region" description="Helical" evidence="10">
    <location>
        <begin position="114"/>
        <end position="134"/>
    </location>
</feature>
<evidence type="ECO:0000256" key="2">
    <source>
        <dbReference type="ARBA" id="ARBA00008807"/>
    </source>
</evidence>
<feature type="compositionally biased region" description="Polar residues" evidence="9">
    <location>
        <begin position="7"/>
        <end position="17"/>
    </location>
</feature>
<comment type="caution">
    <text evidence="11">The sequence shown here is derived from an EMBL/GenBank/DDBJ whole genome shotgun (WGS) entry which is preliminary data.</text>
</comment>
<proteinExistence type="inferred from homology"/>
<evidence type="ECO:0000256" key="1">
    <source>
        <dbReference type="ARBA" id="ARBA00004141"/>
    </source>
</evidence>
<feature type="transmembrane region" description="Helical" evidence="10">
    <location>
        <begin position="320"/>
        <end position="339"/>
    </location>
</feature>
<keyword evidence="6" id="KW-0653">Protein transport</keyword>
<dbReference type="PANTHER" id="PTHR22601">
    <property type="entry name" value="ISP4 LIKE PROTEIN"/>
    <property type="match status" value="1"/>
</dbReference>
<evidence type="ECO:0000256" key="4">
    <source>
        <dbReference type="ARBA" id="ARBA00022692"/>
    </source>
</evidence>
<feature type="transmembrane region" description="Helical" evidence="10">
    <location>
        <begin position="351"/>
        <end position="373"/>
    </location>
</feature>
<reference evidence="11" key="1">
    <citation type="submission" date="2014-03" db="EMBL/GenBank/DDBJ databases">
        <authorList>
            <person name="Casaregola S."/>
        </authorList>
    </citation>
    <scope>NUCLEOTIDE SEQUENCE [LARGE SCALE GENOMIC DNA]</scope>
    <source>
        <strain evidence="11">CLIB 918</strain>
    </source>
</reference>